<reference evidence="1" key="1">
    <citation type="submission" date="2006-09" db="EMBL/GenBank/DDBJ databases">
        <title>Complete sequence of Chromosome 1 of Shewanella sp. ANA-3.</title>
        <authorList>
            <consortium name="US DOE Joint Genome Institute"/>
            <person name="Copeland A."/>
            <person name="Lucas S."/>
            <person name="Lapidus A."/>
            <person name="Barry K."/>
            <person name="Detter J.C."/>
            <person name="Glavina del Rio T."/>
            <person name="Hammon N."/>
            <person name="Israni S."/>
            <person name="Dalin E."/>
            <person name="Tice H."/>
            <person name="Pitluck S."/>
            <person name="Chertkov O."/>
            <person name="Brettin T."/>
            <person name="Bruce D."/>
            <person name="Han C."/>
            <person name="Tapia R."/>
            <person name="Gilna P."/>
            <person name="Schmutz J."/>
            <person name="Larimer F."/>
            <person name="Land M."/>
            <person name="Hauser L."/>
            <person name="Kyrpides N."/>
            <person name="Kim E."/>
            <person name="Newman D."/>
            <person name="Salticov C."/>
            <person name="Konstantinidis K."/>
            <person name="Klappenback J."/>
            <person name="Tiedje J."/>
            <person name="Richardson P."/>
        </authorList>
    </citation>
    <scope>NUCLEOTIDE SEQUENCE</scope>
    <source>
        <strain evidence="1">ANA-3</strain>
    </source>
</reference>
<proteinExistence type="evidence at protein level"/>
<name>A0ACD6B8D5_SHESA</name>
<dbReference type="PDB" id="8VVN">
    <property type="method" value="EM"/>
    <property type="resolution" value="2.20 A"/>
    <property type="chains" value="C/D/E/F/G=1-696"/>
</dbReference>
<evidence type="ECO:0000313" key="1">
    <source>
        <dbReference type="EMBL" id="ABK50003.1"/>
    </source>
</evidence>
<evidence type="ECO:0007829" key="2">
    <source>
        <dbReference type="PDB" id="8VVN"/>
    </source>
</evidence>
<sequence>MATERQIELSWLLPDFSHLSFHPQTGTALSSLFVAITLTVTLLFIAYLLYKSIDVVLKINWLQKALEPLERKDVAQKKEVLYQLAKSKSKGKSKGIGFLWMEFDETLVEVRKGDQIEIRNTLDAGHFFNTYTLANSVTENRLIAAVPGFLTALGVIGTFMGLQLGLADLKLGAGVDVTTMQDGVAGVVNGAKIAFLTSVWGVALSVFFNFFEKLCEQFIRSKIRELEDKVDFLFPRVRPEEQLQIISENSSESRNVLQGLAEKIGEKMQEAMVTATQGIQSSLESSLSKIMAPAINKLVDETSQGNQKALEGLLESFMDRFGQAGNLQRSALDDVSNKVNQSVEAMQLTMSNFVEQLQKSQAESGDREKALIADISHQVSKLSSQSEDIHQKLTSYVENQIGKISSQMQIREEASAKRDSELVNVIGQQVNELVNNSRRQGELLTSFVETQLNNLTKSFDERDKRSTELETTRNNKIEKQTEAIVKISNELISTVEKSVSEQLAAVKHLVSQGETLQNSVNASVEAAAQATQAMKESSIELRVSADHMRVLSSHVNDAGNKLSGAIKSAVDSTADLANQNQISAQRIENARESLMKDVSRFSELSDQIKALITSASSTFTELKSTQRDFIGNLKEEVESLSRKMTDMLEEYSQQANGQTAEHLKIWSQSVTDYSTQMNSAVKALSSVVDEMQVKLG</sequence>
<gene>
    <name evidence="1" type="ordered locus">Shewana3_3785</name>
</gene>
<dbReference type="EMBL" id="CP000469">
    <property type="protein sequence ID" value="ABK50003.1"/>
    <property type="molecule type" value="Genomic_DNA"/>
</dbReference>
<accession>A0L1T4</accession>
<organism evidence="1">
    <name type="scientific">Shewanella sp. (strain ANA-3)</name>
    <dbReference type="NCBI Taxonomy" id="94122"/>
    <lineage>
        <taxon>Bacteria</taxon>
        <taxon>Pseudomonadati</taxon>
        <taxon>Pseudomonadota</taxon>
        <taxon>Gammaproteobacteria</taxon>
        <taxon>Alteromonadales</taxon>
        <taxon>Shewanellaceae</taxon>
        <taxon>Shewanella</taxon>
    </lineage>
</organism>
<reference evidence="2" key="2">
    <citation type="journal article" date="2025" name="Nat. Commun.">
        <title>Modularity of Zorya defense systems during phage inhibition.</title>
        <authorList>
            <person name="Mariano G."/>
            <person name="Deme J.C."/>
            <person name="Readshaw J.J."/>
            <person name="Grobbelaar M.J."/>
            <person name="Keenan M."/>
            <person name="El-Masri Y."/>
            <person name="Bamford L."/>
            <person name="Songra S."/>
            <person name="Blower T.R."/>
            <person name="Palmer T."/>
            <person name="Lea S.M."/>
        </authorList>
    </citation>
    <scope>STRUCTURE BY ELECTRON MICROSCOPY (2.20 ANGSTROMS) OF 1-696</scope>
</reference>
<protein>
    <submittedName>
        <fullName evidence="1">Uncharacterized protein</fullName>
    </submittedName>
</protein>
<keyword evidence="2" id="KW-0002">3D-structure</keyword>
<accession>A0ACD6B8D5</accession>